<dbReference type="EMBL" id="NPCC01000004">
    <property type="protein sequence ID" value="PAE90465.1"/>
    <property type="molecule type" value="Genomic_DNA"/>
</dbReference>
<evidence type="ECO:0000313" key="2">
    <source>
        <dbReference type="EMBL" id="PAE90465.1"/>
    </source>
</evidence>
<evidence type="ECO:0000313" key="5">
    <source>
        <dbReference type="Proteomes" id="UP000216207"/>
    </source>
</evidence>
<organism evidence="3 4">
    <name type="scientific">Shouchella clausii</name>
    <name type="common">Alkalihalobacillus clausii</name>
    <dbReference type="NCBI Taxonomy" id="79880"/>
    <lineage>
        <taxon>Bacteria</taxon>
        <taxon>Bacillati</taxon>
        <taxon>Bacillota</taxon>
        <taxon>Bacilli</taxon>
        <taxon>Bacillales</taxon>
        <taxon>Bacillaceae</taxon>
        <taxon>Shouchella</taxon>
    </lineage>
</organism>
<feature type="transmembrane region" description="Helical" evidence="1">
    <location>
        <begin position="20"/>
        <end position="39"/>
    </location>
</feature>
<evidence type="ECO:0000256" key="1">
    <source>
        <dbReference type="SAM" id="Phobius"/>
    </source>
</evidence>
<dbReference type="GeneID" id="86925738"/>
<dbReference type="InterPro" id="IPR025416">
    <property type="entry name" value="YqzM"/>
</dbReference>
<dbReference type="Pfam" id="PF14141">
    <property type="entry name" value="YqzM"/>
    <property type="match status" value="1"/>
</dbReference>
<dbReference type="Proteomes" id="UP000216207">
    <property type="component" value="Unassembled WGS sequence"/>
</dbReference>
<evidence type="ECO:0000313" key="4">
    <source>
        <dbReference type="Proteomes" id="UP000216133"/>
    </source>
</evidence>
<keyword evidence="1" id="KW-1133">Transmembrane helix</keyword>
<protein>
    <submittedName>
        <fullName evidence="3">YqzM family protein</fullName>
    </submittedName>
</protein>
<dbReference type="Proteomes" id="UP000216133">
    <property type="component" value="Unassembled WGS sequence"/>
</dbReference>
<dbReference type="RefSeq" id="WP_011246493.1">
    <property type="nucleotide sequence ID" value="NZ_BOQQ01000005.1"/>
</dbReference>
<evidence type="ECO:0000313" key="3">
    <source>
        <dbReference type="EMBL" id="PAF27603.1"/>
    </source>
</evidence>
<reference evidence="4 5" key="1">
    <citation type="submission" date="2017-07" db="EMBL/GenBank/DDBJ databases">
        <title>Isolation and whole genome analysis of endospore-forming bacteria from heroin.</title>
        <authorList>
            <person name="Kalinowski J."/>
            <person name="Ahrens B."/>
            <person name="Al-Dilaimi A."/>
            <person name="Winkler A."/>
            <person name="Wibberg D."/>
            <person name="Schleenbecker U."/>
            <person name="Ruckert C."/>
            <person name="Wolfel R."/>
            <person name="Grass G."/>
        </authorList>
    </citation>
    <scope>NUCLEOTIDE SEQUENCE [LARGE SCALE GENOMIC DNA]</scope>
    <source>
        <strain evidence="3 4">7523-2</strain>
        <strain evidence="2 5">7539</strain>
    </source>
</reference>
<accession>A0A268S4X6</accession>
<dbReference type="AlphaFoldDB" id="A0A268S4X6"/>
<keyword evidence="1" id="KW-0472">Membrane</keyword>
<keyword evidence="1" id="KW-0812">Transmembrane</keyword>
<gene>
    <name evidence="3" type="ORF">CHH61_02730</name>
    <name evidence="2" type="ORF">CHH72_00825</name>
</gene>
<sequence>MNKFEQDVQDKANDIVPSGIGFIASFAFFTIIFLIANIVDVASYY</sequence>
<proteinExistence type="predicted"/>
<name>A0A268S4X6_SHOCL</name>
<comment type="caution">
    <text evidence="3">The sequence shown here is derived from an EMBL/GenBank/DDBJ whole genome shotgun (WGS) entry which is preliminary data.</text>
</comment>
<dbReference type="EMBL" id="NPBS01000011">
    <property type="protein sequence ID" value="PAF27603.1"/>
    <property type="molecule type" value="Genomic_DNA"/>
</dbReference>